<dbReference type="EMBL" id="KZ345972">
    <property type="protein sequence ID" value="PIO71368.1"/>
    <property type="molecule type" value="Genomic_DNA"/>
</dbReference>
<gene>
    <name evidence="3" type="ORF">TELCIR_06734</name>
</gene>
<feature type="transmembrane region" description="Helical" evidence="1">
    <location>
        <begin position="6"/>
        <end position="27"/>
    </location>
</feature>
<organism evidence="3 4">
    <name type="scientific">Teladorsagia circumcincta</name>
    <name type="common">Brown stomach worm</name>
    <name type="synonym">Ostertagia circumcincta</name>
    <dbReference type="NCBI Taxonomy" id="45464"/>
    <lineage>
        <taxon>Eukaryota</taxon>
        <taxon>Metazoa</taxon>
        <taxon>Ecdysozoa</taxon>
        <taxon>Nematoda</taxon>
        <taxon>Chromadorea</taxon>
        <taxon>Rhabditida</taxon>
        <taxon>Rhabditina</taxon>
        <taxon>Rhabditomorpha</taxon>
        <taxon>Strongyloidea</taxon>
        <taxon>Trichostrongylidae</taxon>
        <taxon>Teladorsagia</taxon>
    </lineage>
</organism>
<dbReference type="InterPro" id="IPR013201">
    <property type="entry name" value="Prot_inhib_I29"/>
</dbReference>
<protein>
    <submittedName>
        <fullName evidence="3">Cathepsin propeptide inhibitor domain protein</fullName>
    </submittedName>
</protein>
<dbReference type="SUPFAM" id="SSF54001">
    <property type="entry name" value="Cysteine proteinases"/>
    <property type="match status" value="1"/>
</dbReference>
<dbReference type="OrthoDB" id="387093at2759"/>
<sequence length="146" mass="17211">MAYNKYYTLGMYVWFLFLIPHLFAAAVKQEDSGEVKPLEDVHTDLVDEITKGSVEYSRLGRYINPNELNAWNQFTNFIERHGKSYSSESEALERFRIFKRNLEVIRTMQENEQGTAVYGITRFADLSPEEFKKVFFFMACTFMRIS</sequence>
<keyword evidence="4" id="KW-1185">Reference proteome</keyword>
<dbReference type="SMART" id="SM00848">
    <property type="entry name" value="Inhibitor_I29"/>
    <property type="match status" value="1"/>
</dbReference>
<name>A0A2G9UMA0_TELCI</name>
<dbReference type="Proteomes" id="UP000230423">
    <property type="component" value="Unassembled WGS sequence"/>
</dbReference>
<dbReference type="Pfam" id="PF08246">
    <property type="entry name" value="Inhibitor_I29"/>
    <property type="match status" value="1"/>
</dbReference>
<feature type="domain" description="Cathepsin propeptide inhibitor" evidence="2">
    <location>
        <begin position="74"/>
        <end position="131"/>
    </location>
</feature>
<dbReference type="AlphaFoldDB" id="A0A2G9UMA0"/>
<reference evidence="3 4" key="1">
    <citation type="submission" date="2015-09" db="EMBL/GenBank/DDBJ databases">
        <title>Draft genome of the parasitic nematode Teladorsagia circumcincta isolate WARC Sus (inbred).</title>
        <authorList>
            <person name="Mitreva M."/>
        </authorList>
    </citation>
    <scope>NUCLEOTIDE SEQUENCE [LARGE SCALE GENOMIC DNA]</scope>
    <source>
        <strain evidence="3 4">S</strain>
    </source>
</reference>
<dbReference type="Gene3D" id="1.10.287.2250">
    <property type="match status" value="1"/>
</dbReference>
<evidence type="ECO:0000313" key="3">
    <source>
        <dbReference type="EMBL" id="PIO71368.1"/>
    </source>
</evidence>
<keyword evidence="1" id="KW-0472">Membrane</keyword>
<dbReference type="InterPro" id="IPR038765">
    <property type="entry name" value="Papain-like_cys_pep_sf"/>
</dbReference>
<proteinExistence type="predicted"/>
<evidence type="ECO:0000313" key="4">
    <source>
        <dbReference type="Proteomes" id="UP000230423"/>
    </source>
</evidence>
<keyword evidence="1" id="KW-1133">Transmembrane helix</keyword>
<evidence type="ECO:0000259" key="2">
    <source>
        <dbReference type="SMART" id="SM00848"/>
    </source>
</evidence>
<accession>A0A2G9UMA0</accession>
<keyword evidence="1" id="KW-0812">Transmembrane</keyword>
<evidence type="ECO:0000256" key="1">
    <source>
        <dbReference type="SAM" id="Phobius"/>
    </source>
</evidence>